<evidence type="ECO:0000313" key="6">
    <source>
        <dbReference type="Proteomes" id="UP000199771"/>
    </source>
</evidence>
<dbReference type="Gene3D" id="1.10.287.470">
    <property type="entry name" value="Helix hairpin bin"/>
    <property type="match status" value="1"/>
</dbReference>
<dbReference type="Pfam" id="PF25917">
    <property type="entry name" value="BSH_RND"/>
    <property type="match status" value="1"/>
</dbReference>
<sequence>MPHATGCSLSPMTRSRRSARAIRTAAVFWLAAALTACSAEAPPTAEPPPRPVRVAAVEKGPAQPPIVASGLLAPADEARLAFKIGGIIREIHVQAGQAIRAGQVLATLDTAEIDAAVTQAREAHDKAQRDYERGRRLFAEDVITQAQLDDLATAAAVARAQLEAAQFNRRHAQIVAPADGRVLRRLAEPRELVGAGQPVLQVGYGHKGWVLKLGLPDRDFVRVRLGDTARVRFDAWPEREFSGTVGLRGGAADPRTGTFPVEIALDSADATLTAGLIGRATIGVGGGPDVLDYVPLSALVEGRSESMLLFLYDGATQKVSERRVPVAFIAGERAALATPLPAGSLVVTDGAAYLHDGDAVRVVQ</sequence>
<evidence type="ECO:0000313" key="5">
    <source>
        <dbReference type="EMBL" id="SFF53623.1"/>
    </source>
</evidence>
<feature type="chain" id="PRO_5011681398" evidence="2">
    <location>
        <begin position="42"/>
        <end position="364"/>
    </location>
</feature>
<dbReference type="Proteomes" id="UP000199771">
    <property type="component" value="Unassembled WGS sequence"/>
</dbReference>
<dbReference type="InterPro" id="IPR058792">
    <property type="entry name" value="Beta-barrel_RND_2"/>
</dbReference>
<dbReference type="PANTHER" id="PTHR30469:SF15">
    <property type="entry name" value="HLYD FAMILY OF SECRETION PROTEINS"/>
    <property type="match status" value="1"/>
</dbReference>
<dbReference type="Pfam" id="PF25954">
    <property type="entry name" value="Beta-barrel_RND_2"/>
    <property type="match status" value="1"/>
</dbReference>
<dbReference type="EMBL" id="FOOC01000007">
    <property type="protein sequence ID" value="SFF53623.1"/>
    <property type="molecule type" value="Genomic_DNA"/>
</dbReference>
<protein>
    <submittedName>
        <fullName evidence="5">RND family efflux transporter, MFP subunit</fullName>
    </submittedName>
</protein>
<reference evidence="5 6" key="1">
    <citation type="submission" date="2016-10" db="EMBL/GenBank/DDBJ databases">
        <authorList>
            <person name="de Groot N.N."/>
        </authorList>
    </citation>
    <scope>NUCLEOTIDE SEQUENCE [LARGE SCALE GENOMIC DNA]</scope>
    <source>
        <strain evidence="5 6">DSM 23609</strain>
    </source>
</reference>
<comment type="similarity">
    <text evidence="1">Belongs to the membrane fusion protein (MFP) (TC 8.A.1) family.</text>
</comment>
<dbReference type="SUPFAM" id="SSF111369">
    <property type="entry name" value="HlyD-like secretion proteins"/>
    <property type="match status" value="1"/>
</dbReference>
<dbReference type="InterPro" id="IPR006143">
    <property type="entry name" value="RND_pump_MFP"/>
</dbReference>
<dbReference type="Gene3D" id="2.40.30.170">
    <property type="match status" value="1"/>
</dbReference>
<evidence type="ECO:0000256" key="2">
    <source>
        <dbReference type="SAM" id="SignalP"/>
    </source>
</evidence>
<dbReference type="PANTHER" id="PTHR30469">
    <property type="entry name" value="MULTIDRUG RESISTANCE PROTEIN MDTA"/>
    <property type="match status" value="1"/>
</dbReference>
<feature type="domain" description="CusB-like beta-barrel" evidence="4">
    <location>
        <begin position="213"/>
        <end position="282"/>
    </location>
</feature>
<dbReference type="InterPro" id="IPR058625">
    <property type="entry name" value="MdtA-like_BSH"/>
</dbReference>
<dbReference type="Gene3D" id="2.40.50.100">
    <property type="match status" value="1"/>
</dbReference>
<dbReference type="STRING" id="1076937.SAMN04488120_107102"/>
<feature type="domain" description="Multidrug resistance protein MdtA-like barrel-sandwich hybrid" evidence="3">
    <location>
        <begin position="82"/>
        <end position="198"/>
    </location>
</feature>
<evidence type="ECO:0000259" key="3">
    <source>
        <dbReference type="Pfam" id="PF25917"/>
    </source>
</evidence>
<accession>A0A1I2JIF1</accession>
<evidence type="ECO:0000256" key="1">
    <source>
        <dbReference type="ARBA" id="ARBA00009477"/>
    </source>
</evidence>
<gene>
    <name evidence="5" type="ORF">SAMN04488120_107102</name>
</gene>
<evidence type="ECO:0000259" key="4">
    <source>
        <dbReference type="Pfam" id="PF25954"/>
    </source>
</evidence>
<dbReference type="AlphaFoldDB" id="A0A1I2JIF1"/>
<name>A0A1I2JIF1_9GAMM</name>
<dbReference type="NCBIfam" id="TIGR01730">
    <property type="entry name" value="RND_mfp"/>
    <property type="match status" value="1"/>
</dbReference>
<keyword evidence="2" id="KW-0732">Signal</keyword>
<organism evidence="5 6">
    <name type="scientific">Fontimonas thermophila</name>
    <dbReference type="NCBI Taxonomy" id="1076937"/>
    <lineage>
        <taxon>Bacteria</taxon>
        <taxon>Pseudomonadati</taxon>
        <taxon>Pseudomonadota</taxon>
        <taxon>Gammaproteobacteria</taxon>
        <taxon>Nevskiales</taxon>
        <taxon>Nevskiaceae</taxon>
        <taxon>Fontimonas</taxon>
    </lineage>
</organism>
<feature type="signal peptide" evidence="2">
    <location>
        <begin position="1"/>
        <end position="41"/>
    </location>
</feature>
<proteinExistence type="inferred from homology"/>
<dbReference type="GO" id="GO:1990281">
    <property type="term" value="C:efflux pump complex"/>
    <property type="evidence" value="ECO:0007669"/>
    <property type="project" value="TreeGrafter"/>
</dbReference>
<dbReference type="GO" id="GO:0015562">
    <property type="term" value="F:efflux transmembrane transporter activity"/>
    <property type="evidence" value="ECO:0007669"/>
    <property type="project" value="TreeGrafter"/>
</dbReference>
<keyword evidence="6" id="KW-1185">Reference proteome</keyword>